<dbReference type="InterPro" id="IPR009060">
    <property type="entry name" value="UBA-like_sf"/>
</dbReference>
<keyword evidence="5 9" id="KW-0949">S-adenosyl-L-methionine</keyword>
<dbReference type="EC" id="2.1.1.37" evidence="2"/>
<comment type="subcellular location">
    <subcellularLocation>
        <location evidence="1">Nucleus</location>
    </subcellularLocation>
</comment>
<evidence type="ECO:0000256" key="7">
    <source>
        <dbReference type="ARBA" id="ARBA00023125"/>
    </source>
</evidence>
<evidence type="ECO:0000256" key="6">
    <source>
        <dbReference type="ARBA" id="ARBA00022737"/>
    </source>
</evidence>
<evidence type="ECO:0000256" key="3">
    <source>
        <dbReference type="ARBA" id="ARBA00022603"/>
    </source>
</evidence>
<dbReference type="InterPro" id="IPR001525">
    <property type="entry name" value="C5_MeTfrase"/>
</dbReference>
<dbReference type="PROSITE" id="PS51680">
    <property type="entry name" value="SAM_MT_DRM"/>
    <property type="match status" value="1"/>
</dbReference>
<dbReference type="PROSITE" id="PS51679">
    <property type="entry name" value="SAM_MT_C5"/>
    <property type="match status" value="1"/>
</dbReference>
<protein>
    <recommendedName>
        <fullName evidence="2">DNA (cytosine-5-)-methyltransferase</fullName>
        <ecNumber evidence="2">2.1.1.37</ecNumber>
    </recommendedName>
</protein>
<dbReference type="OMA" id="NIALGPP"/>
<keyword evidence="6" id="KW-0677">Repeat</keyword>
<evidence type="ECO:0000256" key="4">
    <source>
        <dbReference type="ARBA" id="ARBA00022679"/>
    </source>
</evidence>
<dbReference type="Gene3D" id="3.40.50.150">
    <property type="entry name" value="Vaccinia Virus protein VP39"/>
    <property type="match status" value="2"/>
</dbReference>
<dbReference type="EMBL" id="LFYR01001770">
    <property type="protein sequence ID" value="KMZ59545.1"/>
    <property type="molecule type" value="Genomic_DNA"/>
</dbReference>
<keyword evidence="7" id="KW-0238">DNA-binding</keyword>
<dbReference type="GO" id="GO:0003886">
    <property type="term" value="F:DNA (cytosine-5-)-methyltransferase activity"/>
    <property type="evidence" value="ECO:0000318"/>
    <property type="project" value="GO_Central"/>
</dbReference>
<organism evidence="12 13">
    <name type="scientific">Zostera marina</name>
    <name type="common">Eelgrass</name>
    <dbReference type="NCBI Taxonomy" id="29655"/>
    <lineage>
        <taxon>Eukaryota</taxon>
        <taxon>Viridiplantae</taxon>
        <taxon>Streptophyta</taxon>
        <taxon>Embryophyta</taxon>
        <taxon>Tracheophyta</taxon>
        <taxon>Spermatophyta</taxon>
        <taxon>Magnoliopsida</taxon>
        <taxon>Liliopsida</taxon>
        <taxon>Zosteraceae</taxon>
        <taxon>Zostera</taxon>
    </lineage>
</organism>
<dbReference type="AlphaFoldDB" id="A0A0K9NUB4"/>
<accession>A0A0K9NUB4</accession>
<gene>
    <name evidence="12" type="ORF">ZOSMA_67G00380</name>
</gene>
<dbReference type="InterPro" id="IPR050390">
    <property type="entry name" value="C5-Methyltransferase"/>
</dbReference>
<dbReference type="InterPro" id="IPR029063">
    <property type="entry name" value="SAM-dependent_MTases_sf"/>
</dbReference>
<dbReference type="GO" id="GO:0003677">
    <property type="term" value="F:DNA binding"/>
    <property type="evidence" value="ECO:0007669"/>
    <property type="project" value="UniProtKB-KW"/>
</dbReference>
<reference evidence="13" key="1">
    <citation type="journal article" date="2016" name="Nature">
        <title>The genome of the seagrass Zostera marina reveals angiosperm adaptation to the sea.</title>
        <authorList>
            <person name="Olsen J.L."/>
            <person name="Rouze P."/>
            <person name="Verhelst B."/>
            <person name="Lin Y.-C."/>
            <person name="Bayer T."/>
            <person name="Collen J."/>
            <person name="Dattolo E."/>
            <person name="De Paoli E."/>
            <person name="Dittami S."/>
            <person name="Maumus F."/>
            <person name="Michel G."/>
            <person name="Kersting A."/>
            <person name="Lauritano C."/>
            <person name="Lohaus R."/>
            <person name="Toepel M."/>
            <person name="Tonon T."/>
            <person name="Vanneste K."/>
            <person name="Amirebrahimi M."/>
            <person name="Brakel J."/>
            <person name="Bostroem C."/>
            <person name="Chovatia M."/>
            <person name="Grimwood J."/>
            <person name="Jenkins J.W."/>
            <person name="Jueterbock A."/>
            <person name="Mraz A."/>
            <person name="Stam W.T."/>
            <person name="Tice H."/>
            <person name="Bornberg-Bauer E."/>
            <person name="Green P.J."/>
            <person name="Pearson G.A."/>
            <person name="Procaccini G."/>
            <person name="Duarte C.M."/>
            <person name="Schmutz J."/>
            <person name="Reusch T.B.H."/>
            <person name="Van de Peer Y."/>
        </authorList>
    </citation>
    <scope>NUCLEOTIDE SEQUENCE [LARGE SCALE GENOMIC DNA]</scope>
    <source>
        <strain evidence="13">cv. Finnish</strain>
    </source>
</reference>
<dbReference type="InterPro" id="IPR015940">
    <property type="entry name" value="UBA"/>
</dbReference>
<comment type="similarity">
    <text evidence="9">Belongs to the class I-like SAM-binding methyltransferase superfamily. C5-methyltransferase family.</text>
</comment>
<evidence type="ECO:0000313" key="12">
    <source>
        <dbReference type="EMBL" id="KMZ59545.1"/>
    </source>
</evidence>
<keyword evidence="4 9" id="KW-0808">Transferase</keyword>
<evidence type="ECO:0000256" key="5">
    <source>
        <dbReference type="ARBA" id="ARBA00022691"/>
    </source>
</evidence>
<dbReference type="GO" id="GO:0032259">
    <property type="term" value="P:methylation"/>
    <property type="evidence" value="ECO:0007669"/>
    <property type="project" value="UniProtKB-KW"/>
</dbReference>
<dbReference type="InterPro" id="IPR030380">
    <property type="entry name" value="SAM_MeTfrase_DRM"/>
</dbReference>
<feature type="domain" description="SAM-dependent MTase DRM-type" evidence="11">
    <location>
        <begin position="239"/>
        <end position="569"/>
    </location>
</feature>
<dbReference type="PROSITE" id="PS50030">
    <property type="entry name" value="UBA"/>
    <property type="match status" value="1"/>
</dbReference>
<evidence type="ECO:0000256" key="1">
    <source>
        <dbReference type="ARBA" id="ARBA00004123"/>
    </source>
</evidence>
<dbReference type="SUPFAM" id="SSF46934">
    <property type="entry name" value="UBA-like"/>
    <property type="match status" value="1"/>
</dbReference>
<feature type="domain" description="UBA" evidence="10">
    <location>
        <begin position="45"/>
        <end position="86"/>
    </location>
</feature>
<sequence length="570" mass="64911">MSLDSNDVDDFEWSDDEDNFLDMKFDSTGNTASSISGNVSMDAGPSRPKMVTHFIGMGFSEELVRKAIENTGGEDENAIMETILTYSAIEKSSPSPECAPNDPCDSENDSLFADFDYSDMENFDELKVDEYSTEDSKLPALMEMGFNTDDINAAIGRCDSITAAQAAKDYDDHLDEVEFRSKSHHRPFENECRGKKRLHEINENNQFTNNKKRQYEGTSFVIPNPMIGFSLPFDKRIPHNRKLPEAAIGPPYFYYENVALTPKGVWETISRFLYDIFPEFVDSRYFCAANRKRGYIHNLPIENRFPILPLQKLHVHDVLPFTKEWWPSWDTRTHLNCLQTAIASSRLTERIRQLVSEHNGRPPPIHVQKFVLEQLRKWNLVWVGLNRVSPLDPEHYEEILGFPRNHTKGGGCSRTESYKSLGNSFQVDTVAYHLSVLKEMYPNGINVLSLFTGIGGGEVALHKLGIHMRTVVSVEISEKNRNILRCWWEQTGQTGTLIDIPDVQQVTSNFLEQKIHEYGGFDLVIGGSPCNNLAGSNRVSRDGLQGEQSSLFYDYFRILENVRNIMKGDL</sequence>
<dbReference type="PANTHER" id="PTHR23068:SF25">
    <property type="entry name" value="DNA (CYTOSINE-5)-METHYLTRANSFERASE DRM2"/>
    <property type="match status" value="1"/>
</dbReference>
<proteinExistence type="inferred from homology"/>
<dbReference type="PANTHER" id="PTHR23068">
    <property type="entry name" value="DNA CYTOSINE-5- -METHYLTRANSFERASE 3-RELATED"/>
    <property type="match status" value="1"/>
</dbReference>
<name>A0A0K9NUB4_ZOSMR</name>
<evidence type="ECO:0000256" key="9">
    <source>
        <dbReference type="PROSITE-ProRule" id="PRU01016"/>
    </source>
</evidence>
<dbReference type="SUPFAM" id="SSF53335">
    <property type="entry name" value="S-adenosyl-L-methionine-dependent methyltransferases"/>
    <property type="match status" value="2"/>
</dbReference>
<keyword evidence="13" id="KW-1185">Reference proteome</keyword>
<evidence type="ECO:0000313" key="13">
    <source>
        <dbReference type="Proteomes" id="UP000036987"/>
    </source>
</evidence>
<dbReference type="OrthoDB" id="641149at2759"/>
<dbReference type="Pfam" id="PF00145">
    <property type="entry name" value="DNA_methylase"/>
    <property type="match status" value="1"/>
</dbReference>
<evidence type="ECO:0000259" key="11">
    <source>
        <dbReference type="PROSITE" id="PS51680"/>
    </source>
</evidence>
<evidence type="ECO:0000256" key="2">
    <source>
        <dbReference type="ARBA" id="ARBA00011975"/>
    </source>
</evidence>
<keyword evidence="8" id="KW-0539">Nucleus</keyword>
<keyword evidence="3 9" id="KW-0489">Methyltransferase</keyword>
<evidence type="ECO:0000256" key="8">
    <source>
        <dbReference type="ARBA" id="ARBA00023242"/>
    </source>
</evidence>
<evidence type="ECO:0000259" key="10">
    <source>
        <dbReference type="PROSITE" id="PS50030"/>
    </source>
</evidence>
<dbReference type="Gene3D" id="1.10.8.10">
    <property type="entry name" value="DNA helicase RuvA subunit, C-terminal domain"/>
    <property type="match status" value="1"/>
</dbReference>
<dbReference type="Proteomes" id="UP000036987">
    <property type="component" value="Unassembled WGS sequence"/>
</dbReference>
<feature type="active site" evidence="9">
    <location>
        <position position="530"/>
    </location>
</feature>
<dbReference type="STRING" id="29655.A0A0K9NUB4"/>
<dbReference type="GO" id="GO:0005634">
    <property type="term" value="C:nucleus"/>
    <property type="evidence" value="ECO:0000318"/>
    <property type="project" value="GO_Central"/>
</dbReference>
<comment type="caution">
    <text evidence="12">The sequence shown here is derived from an EMBL/GenBank/DDBJ whole genome shotgun (WGS) entry which is preliminary data.</text>
</comment>